<dbReference type="Proteomes" id="UP000007879">
    <property type="component" value="Unassembled WGS sequence"/>
</dbReference>
<protein>
    <recommendedName>
        <fullName evidence="2">FH2 domain-containing protein</fullName>
    </recommendedName>
</protein>
<keyword evidence="4" id="KW-1185">Reference proteome</keyword>
<dbReference type="InterPro" id="IPR015425">
    <property type="entry name" value="FH2_Formin"/>
</dbReference>
<dbReference type="InParanoid" id="A0A1X7VVD5"/>
<dbReference type="SUPFAM" id="SSF101447">
    <property type="entry name" value="Formin homology 2 domain (FH2 domain)"/>
    <property type="match status" value="1"/>
</dbReference>
<sequence length="408" mass="46809">MARKASCPPPPLPPLLLAPDQSLLPSPTLLRSPKGPSFKPLFWKKVVPSSNKTIWQQVSEQQKHVNFNEEVFQKLFQKKADPTVRRSRSLSPGRSPCRVLNDKRFQALQILMKNISLDEVYKIMESCKNLKKCSLDIDTLARVTNMITSNELKKLRSCPADCLEQPERFLLKLFAIENFYEKVTCLQHHSHFQENFQPLRQQIHTLDSAYKLLCRPHDKLCQVLALVLLLGNKMNADSSSRSNALGFKLDILTELKDVRSCDGSSNLLKFIVQSYVDSHPEISGNDYPVPVPNLLMPAASVTYPDLKSKYKTLLSEIEACKKICMQISNKDPFQKEISAFVDESSKDLKCVHDELNEAESLFKEVVRFYGLDKTESISSQEFLQIWLSFSQTFYSYWEHAFANRRKIL</sequence>
<dbReference type="GO" id="GO:0005737">
    <property type="term" value="C:cytoplasm"/>
    <property type="evidence" value="ECO:0007669"/>
    <property type="project" value="UniProtKB-ARBA"/>
</dbReference>
<dbReference type="PANTHER" id="PTHR45920">
    <property type="entry name" value="FORMIN HOMOLOGY 2 DOMAIN CONTAINING, ISOFORM I"/>
    <property type="match status" value="1"/>
</dbReference>
<feature type="domain" description="FH2" evidence="2">
    <location>
        <begin position="28"/>
        <end position="408"/>
    </location>
</feature>
<evidence type="ECO:0000259" key="2">
    <source>
        <dbReference type="PROSITE" id="PS51444"/>
    </source>
</evidence>
<reference evidence="3" key="2">
    <citation type="submission" date="2017-05" db="UniProtKB">
        <authorList>
            <consortium name="EnsemblMetazoa"/>
        </authorList>
    </citation>
    <scope>IDENTIFICATION</scope>
</reference>
<proteinExistence type="inferred from homology"/>
<gene>
    <name evidence="3" type="primary">105316931</name>
</gene>
<dbReference type="GO" id="GO:0051015">
    <property type="term" value="F:actin filament binding"/>
    <property type="evidence" value="ECO:0007669"/>
    <property type="project" value="TreeGrafter"/>
</dbReference>
<dbReference type="EnsemblMetazoa" id="XM_011412260.2">
    <property type="protein sequence ID" value="XP_011410562.1"/>
    <property type="gene ID" value="LOC105316931"/>
</dbReference>
<dbReference type="KEGG" id="aqu:105316931"/>
<dbReference type="GO" id="GO:0005856">
    <property type="term" value="C:cytoskeleton"/>
    <property type="evidence" value="ECO:0007669"/>
    <property type="project" value="TreeGrafter"/>
</dbReference>
<dbReference type="GO" id="GO:0030866">
    <property type="term" value="P:cortical actin cytoskeleton organization"/>
    <property type="evidence" value="ECO:0007669"/>
    <property type="project" value="TreeGrafter"/>
</dbReference>
<dbReference type="EnsemblMetazoa" id="Aqu2.1.44297_001">
    <property type="protein sequence ID" value="Aqu2.1.44297_001"/>
    <property type="gene ID" value="Aqu2.1.44297"/>
</dbReference>
<evidence type="ECO:0000313" key="3">
    <source>
        <dbReference type="EnsemblMetazoa" id="Aqu2.1.44297_001"/>
    </source>
</evidence>
<dbReference type="Gene3D" id="1.20.58.2220">
    <property type="entry name" value="Formin, FH2 domain"/>
    <property type="match status" value="1"/>
</dbReference>
<dbReference type="SMART" id="SM00498">
    <property type="entry name" value="FH2"/>
    <property type="match status" value="1"/>
</dbReference>
<dbReference type="Pfam" id="PF02181">
    <property type="entry name" value="FH2"/>
    <property type="match status" value="1"/>
</dbReference>
<evidence type="ECO:0000256" key="1">
    <source>
        <dbReference type="ARBA" id="ARBA00005271"/>
    </source>
</evidence>
<evidence type="ECO:0000313" key="4">
    <source>
        <dbReference type="Proteomes" id="UP000007879"/>
    </source>
</evidence>
<organism evidence="3">
    <name type="scientific">Amphimedon queenslandica</name>
    <name type="common">Sponge</name>
    <dbReference type="NCBI Taxonomy" id="400682"/>
    <lineage>
        <taxon>Eukaryota</taxon>
        <taxon>Metazoa</taxon>
        <taxon>Porifera</taxon>
        <taxon>Demospongiae</taxon>
        <taxon>Heteroscleromorpha</taxon>
        <taxon>Haplosclerida</taxon>
        <taxon>Niphatidae</taxon>
        <taxon>Amphimedon</taxon>
    </lineage>
</organism>
<dbReference type="OrthoDB" id="427644at2759"/>
<dbReference type="AlphaFoldDB" id="A0A1X7VVD5"/>
<accession>A0A1X7VVD5</accession>
<name>A0A1X7VVD5_AMPQE</name>
<dbReference type="PROSITE" id="PS51444">
    <property type="entry name" value="FH2"/>
    <property type="match status" value="1"/>
</dbReference>
<dbReference type="InterPro" id="IPR042201">
    <property type="entry name" value="FH2_Formin_sf"/>
</dbReference>
<reference evidence="4" key="1">
    <citation type="journal article" date="2010" name="Nature">
        <title>The Amphimedon queenslandica genome and the evolution of animal complexity.</title>
        <authorList>
            <person name="Srivastava M."/>
            <person name="Simakov O."/>
            <person name="Chapman J."/>
            <person name="Fahey B."/>
            <person name="Gauthier M.E."/>
            <person name="Mitros T."/>
            <person name="Richards G.S."/>
            <person name="Conaco C."/>
            <person name="Dacre M."/>
            <person name="Hellsten U."/>
            <person name="Larroux C."/>
            <person name="Putnam N.H."/>
            <person name="Stanke M."/>
            <person name="Adamska M."/>
            <person name="Darling A."/>
            <person name="Degnan S.M."/>
            <person name="Oakley T.H."/>
            <person name="Plachetzki D.C."/>
            <person name="Zhai Y."/>
            <person name="Adamski M."/>
            <person name="Calcino A."/>
            <person name="Cummins S.F."/>
            <person name="Goodstein D.M."/>
            <person name="Harris C."/>
            <person name="Jackson D.J."/>
            <person name="Leys S.P."/>
            <person name="Shu S."/>
            <person name="Woodcroft B.J."/>
            <person name="Vervoort M."/>
            <person name="Kosik K.S."/>
            <person name="Manning G."/>
            <person name="Degnan B.M."/>
            <person name="Rokhsar D.S."/>
        </authorList>
    </citation>
    <scope>NUCLEOTIDE SEQUENCE [LARGE SCALE GENOMIC DNA]</scope>
</reference>
<comment type="similarity">
    <text evidence="1">Belongs to the formin homology family. Cappuccino subfamily.</text>
</comment>
<dbReference type="PANTHER" id="PTHR45920:SF7">
    <property type="entry name" value="FORMIN-G"/>
    <property type="match status" value="1"/>
</dbReference>
<dbReference type="STRING" id="400682.A0A1X7VVD5"/>